<comment type="caution">
    <text evidence="2">The sequence shown here is derived from an EMBL/GenBank/DDBJ whole genome shotgun (WGS) entry which is preliminary data.</text>
</comment>
<evidence type="ECO:0000256" key="1">
    <source>
        <dbReference type="SAM" id="MobiDB-lite"/>
    </source>
</evidence>
<evidence type="ECO:0008006" key="4">
    <source>
        <dbReference type="Google" id="ProtNLM"/>
    </source>
</evidence>
<protein>
    <recommendedName>
        <fullName evidence="4">Histidine phosphatase family protein</fullName>
    </recommendedName>
</protein>
<organism evidence="2 3">
    <name type="scientific">Alkalicoccus urumqiensis</name>
    <name type="common">Bacillus urumqiensis</name>
    <dbReference type="NCBI Taxonomy" id="1548213"/>
    <lineage>
        <taxon>Bacteria</taxon>
        <taxon>Bacillati</taxon>
        <taxon>Bacillota</taxon>
        <taxon>Bacilli</taxon>
        <taxon>Bacillales</taxon>
        <taxon>Bacillaceae</taxon>
        <taxon>Alkalicoccus</taxon>
    </lineage>
</organism>
<feature type="region of interest" description="Disordered" evidence="1">
    <location>
        <begin position="1"/>
        <end position="20"/>
    </location>
</feature>
<keyword evidence="3" id="KW-1185">Reference proteome</keyword>
<gene>
    <name evidence="2" type="ORF">C6I21_12980</name>
</gene>
<evidence type="ECO:0000313" key="3">
    <source>
        <dbReference type="Proteomes" id="UP000243650"/>
    </source>
</evidence>
<sequence>MTELILLSSGTVEKSETGEEPMLTETVKRRLETGVENLDPNTYIYAFPCRSAVETTYYTASETLSKWMPLSSLAHLPAYAGSVKDILQSIRNRRKLFVYPLTADELQKELADTFYNRIFPEEADEKVMIVGPSFHLALLGETFSGRPADQLFQELEVNAYVTVSEEAVRHSGECRTGRF</sequence>
<accession>A0A2P6MEV6</accession>
<dbReference type="EMBL" id="PVNS01000012">
    <property type="protein sequence ID" value="PRO64818.1"/>
    <property type="molecule type" value="Genomic_DNA"/>
</dbReference>
<dbReference type="RefSeq" id="WP_105959913.1">
    <property type="nucleotide sequence ID" value="NZ_PVNS01000012.1"/>
</dbReference>
<name>A0A2P6MEV6_ALKUR</name>
<proteinExistence type="predicted"/>
<dbReference type="AlphaFoldDB" id="A0A2P6MEV6"/>
<reference evidence="2 3" key="1">
    <citation type="submission" date="2018-03" db="EMBL/GenBank/DDBJ databases">
        <title>Bacillus urumqiensis sp. nov., a moderately haloalkaliphilic bacterium isolated from a salt lake.</title>
        <authorList>
            <person name="Zhao B."/>
            <person name="Liao Z."/>
        </authorList>
    </citation>
    <scope>NUCLEOTIDE SEQUENCE [LARGE SCALE GENOMIC DNA]</scope>
    <source>
        <strain evidence="2 3">BZ-SZ-XJ18</strain>
    </source>
</reference>
<dbReference type="Proteomes" id="UP000243650">
    <property type="component" value="Unassembled WGS sequence"/>
</dbReference>
<evidence type="ECO:0000313" key="2">
    <source>
        <dbReference type="EMBL" id="PRO64818.1"/>
    </source>
</evidence>